<dbReference type="AlphaFoldDB" id="A0A9D1YM15"/>
<feature type="non-terminal residue" evidence="1">
    <location>
        <position position="1"/>
    </location>
</feature>
<organism evidence="1 2">
    <name type="scientific">Candidatus Eisenbergiella pullistercoris</name>
    <dbReference type="NCBI Taxonomy" id="2838555"/>
    <lineage>
        <taxon>Bacteria</taxon>
        <taxon>Bacillati</taxon>
        <taxon>Bacillota</taxon>
        <taxon>Clostridia</taxon>
        <taxon>Lachnospirales</taxon>
        <taxon>Lachnospiraceae</taxon>
        <taxon>Eisenbergiella</taxon>
    </lineage>
</organism>
<protein>
    <submittedName>
        <fullName evidence="1">Abortive phage infection protein</fullName>
    </submittedName>
</protein>
<gene>
    <name evidence="1" type="ORF">H9831_01705</name>
</gene>
<comment type="caution">
    <text evidence="1">The sequence shown here is derived from an EMBL/GenBank/DDBJ whole genome shotgun (WGS) entry which is preliminary data.</text>
</comment>
<name>A0A9D1YM15_9FIRM</name>
<reference evidence="1" key="1">
    <citation type="journal article" date="2021" name="PeerJ">
        <title>Extensive microbial diversity within the chicken gut microbiome revealed by metagenomics and culture.</title>
        <authorList>
            <person name="Gilroy R."/>
            <person name="Ravi A."/>
            <person name="Getino M."/>
            <person name="Pursley I."/>
            <person name="Horton D.L."/>
            <person name="Alikhan N.F."/>
            <person name="Baker D."/>
            <person name="Gharbi K."/>
            <person name="Hall N."/>
            <person name="Watson M."/>
            <person name="Adriaenssens E.M."/>
            <person name="Foster-Nyarko E."/>
            <person name="Jarju S."/>
            <person name="Secka A."/>
            <person name="Antonio M."/>
            <person name="Oren A."/>
            <person name="Chaudhuri R.R."/>
            <person name="La Ragione R."/>
            <person name="Hildebrand F."/>
            <person name="Pallen M.J."/>
        </authorList>
    </citation>
    <scope>NUCLEOTIDE SEQUENCE</scope>
    <source>
        <strain evidence="1">ChiSxjej3B15-24422</strain>
    </source>
</reference>
<reference evidence="1" key="2">
    <citation type="submission" date="2021-04" db="EMBL/GenBank/DDBJ databases">
        <authorList>
            <person name="Gilroy R."/>
        </authorList>
    </citation>
    <scope>NUCLEOTIDE SEQUENCE</scope>
    <source>
        <strain evidence="1">ChiSxjej3B15-24422</strain>
    </source>
</reference>
<evidence type="ECO:0000313" key="2">
    <source>
        <dbReference type="Proteomes" id="UP000824007"/>
    </source>
</evidence>
<proteinExistence type="predicted"/>
<evidence type="ECO:0000313" key="1">
    <source>
        <dbReference type="EMBL" id="HIY59390.1"/>
    </source>
</evidence>
<dbReference type="EMBL" id="DXDD01000021">
    <property type="protein sequence ID" value="HIY59390.1"/>
    <property type="molecule type" value="Genomic_DNA"/>
</dbReference>
<sequence>YEPIPLKVTVPASYNSGGLVRKGIQVYYVRPEWYALGIMQMPSADGHMLKVYDLERTICDIVRRYESMDISVFNYAAREYMNRSDKNLVKLGQYASKMHMEKKLRDKMGVLF</sequence>
<accession>A0A9D1YM15</accession>
<dbReference type="Proteomes" id="UP000824007">
    <property type="component" value="Unassembled WGS sequence"/>
</dbReference>